<dbReference type="SMART" id="SM00028">
    <property type="entry name" value="TPR"/>
    <property type="match status" value="3"/>
</dbReference>
<dbReference type="PANTHER" id="PTHR45586">
    <property type="entry name" value="TPR REPEAT-CONTAINING PROTEIN PA4667"/>
    <property type="match status" value="1"/>
</dbReference>
<proteinExistence type="predicted"/>
<dbReference type="Gene3D" id="1.25.40.10">
    <property type="entry name" value="Tetratricopeptide repeat domain"/>
    <property type="match status" value="1"/>
</dbReference>
<dbReference type="AlphaFoldDB" id="A0A0F9J7Q2"/>
<comment type="caution">
    <text evidence="3">The sequence shown here is derived from an EMBL/GenBank/DDBJ whole genome shotgun (WGS) entry which is preliminary data.</text>
</comment>
<reference evidence="3" key="1">
    <citation type="journal article" date="2015" name="Nature">
        <title>Complex archaea that bridge the gap between prokaryotes and eukaryotes.</title>
        <authorList>
            <person name="Spang A."/>
            <person name="Saw J.H."/>
            <person name="Jorgensen S.L."/>
            <person name="Zaremba-Niedzwiedzka K."/>
            <person name="Martijn J."/>
            <person name="Lind A.E."/>
            <person name="van Eijk R."/>
            <person name="Schleper C."/>
            <person name="Guy L."/>
            <person name="Ettema T.J."/>
        </authorList>
    </citation>
    <scope>NUCLEOTIDE SEQUENCE</scope>
</reference>
<dbReference type="InterPro" id="IPR011990">
    <property type="entry name" value="TPR-like_helical_dom_sf"/>
</dbReference>
<evidence type="ECO:0000256" key="1">
    <source>
        <dbReference type="ARBA" id="ARBA00022737"/>
    </source>
</evidence>
<evidence type="ECO:0000313" key="3">
    <source>
        <dbReference type="EMBL" id="KKL95192.1"/>
    </source>
</evidence>
<dbReference type="EMBL" id="LAZR01018738">
    <property type="protein sequence ID" value="KKL95192.1"/>
    <property type="molecule type" value="Genomic_DNA"/>
</dbReference>
<dbReference type="PANTHER" id="PTHR45586:SF1">
    <property type="entry name" value="LIPOPOLYSACCHARIDE ASSEMBLY PROTEIN B"/>
    <property type="match status" value="1"/>
</dbReference>
<keyword evidence="2" id="KW-0802">TPR repeat</keyword>
<keyword evidence="1" id="KW-0677">Repeat</keyword>
<protein>
    <submittedName>
        <fullName evidence="3">Uncharacterized protein</fullName>
    </submittedName>
</protein>
<name>A0A0F9J7Q2_9ZZZZ</name>
<gene>
    <name evidence="3" type="ORF">LCGC14_1857090</name>
</gene>
<dbReference type="InterPro" id="IPR019734">
    <property type="entry name" value="TPR_rpt"/>
</dbReference>
<dbReference type="PROSITE" id="PS50005">
    <property type="entry name" value="TPR"/>
    <property type="match status" value="3"/>
</dbReference>
<dbReference type="Pfam" id="PF13176">
    <property type="entry name" value="TPR_7"/>
    <property type="match status" value="1"/>
</dbReference>
<sequence length="496" mass="58195">MDRIVTKKLLYKAEYNDINSKENLPDLTVEEIRNVLMIIDKGIIHNEYNQSCRHEYELNGFPINFRGVLEGTRKDISFIYKIKTSEVDYQTGKVLFFRINNDRQKVSIVSFFTKPKNNTSEHRIYQIGPKTSDSMELINSFVSERVQPETEGFSEEELVIFYENMKNSKEFSTFSDTIKHYILLNLIRTDEEGVINSKYEEINKEYLEIRNRIRENYEKEEVTEEIKAGKSLELPSSLEQKIKPSKTTISTSKSLLYKQEYKNIENIPEITPEQIGDILVQLQMIPHYLDYEINPFSVNFRNIKNGTRKDLSYHYAHMVPIFSDTPDEQGITQIIRYNIKERVIKVDMVSFFTIIKDGVSEFRIYQIGRRYGTDDLTVNDLYGLGELNYDVKLYDEAIKLFKRGLEIKKDDLDFLVILGLCYVCKEEFGEAVRVYQKVLEIDSEDAITWDNLGIAYERSGDLENARKAYQKASGLEPEDKEIKEHFEQIDNRFKQG</sequence>
<organism evidence="3">
    <name type="scientific">marine sediment metagenome</name>
    <dbReference type="NCBI Taxonomy" id="412755"/>
    <lineage>
        <taxon>unclassified sequences</taxon>
        <taxon>metagenomes</taxon>
        <taxon>ecological metagenomes</taxon>
    </lineage>
</organism>
<dbReference type="SUPFAM" id="SSF48452">
    <property type="entry name" value="TPR-like"/>
    <property type="match status" value="1"/>
</dbReference>
<dbReference type="PROSITE" id="PS50293">
    <property type="entry name" value="TPR_REGION"/>
    <property type="match status" value="1"/>
</dbReference>
<dbReference type="Pfam" id="PF07719">
    <property type="entry name" value="TPR_2"/>
    <property type="match status" value="1"/>
</dbReference>
<dbReference type="InterPro" id="IPR013105">
    <property type="entry name" value="TPR_2"/>
</dbReference>
<dbReference type="InterPro" id="IPR051012">
    <property type="entry name" value="CellSynth/LPSAsmb/PSIAsmb"/>
</dbReference>
<accession>A0A0F9J7Q2</accession>
<evidence type="ECO:0000256" key="2">
    <source>
        <dbReference type="ARBA" id="ARBA00022803"/>
    </source>
</evidence>